<gene>
    <name evidence="11" type="ORF">OKIOD_LOCUS6793</name>
</gene>
<accession>A0ABN7SC79</accession>
<evidence type="ECO:0000256" key="8">
    <source>
        <dbReference type="ARBA" id="ARBA00023034"/>
    </source>
</evidence>
<sequence>MLAHFFIRLRILPDAQIMPRIFRSNLFFILLGIVTFLFLREVKLNIDAGPENDYDPMDKLSDLVKISSGHSAEKETKTEVVESAGSPAVVDYPDHGKALRDERLEIVPLEEVSDDTVWIINEPDACKNKSPTMILGVAAAVYAFERREIIRQTWGTYAKTEDVKLLFFVGDNGDPNVNEHLRKEAVENQDIIQENYVESYWNLTRKTIGQLKWTKEFCPGAKILAHLDDDVFIDVPKVINALTVDQGFTSKPDWVACMWKMPGAPVRRTGKYAVTKEEYEPERYPSSCNGPCYFISDVANEKLVEESYKHEEFKLEDMYVTGVLRDENSIPIFGIPKGQFLCQHLGKKNLMHSDVVYKEETVEERMWKAWELYGPGGELN</sequence>
<dbReference type="Proteomes" id="UP001158576">
    <property type="component" value="Chromosome XSR"/>
</dbReference>
<evidence type="ECO:0000313" key="11">
    <source>
        <dbReference type="EMBL" id="CAG5097794.1"/>
    </source>
</evidence>
<proteinExistence type="inferred from homology"/>
<evidence type="ECO:0000256" key="1">
    <source>
        <dbReference type="ARBA" id="ARBA00004323"/>
    </source>
</evidence>
<evidence type="ECO:0000256" key="7">
    <source>
        <dbReference type="ARBA" id="ARBA00022989"/>
    </source>
</evidence>
<comment type="similarity">
    <text evidence="2 10">Belongs to the glycosyltransferase 31 family.</text>
</comment>
<evidence type="ECO:0000256" key="5">
    <source>
        <dbReference type="ARBA" id="ARBA00022692"/>
    </source>
</evidence>
<keyword evidence="12" id="KW-1185">Reference proteome</keyword>
<dbReference type="PANTHER" id="PTHR11214">
    <property type="entry name" value="BETA-1,3-N-ACETYLGLUCOSAMINYLTRANSFERASE"/>
    <property type="match status" value="1"/>
</dbReference>
<dbReference type="EC" id="2.4.1.-" evidence="10"/>
<dbReference type="Gene3D" id="3.90.550.50">
    <property type="match status" value="1"/>
</dbReference>
<evidence type="ECO:0000256" key="2">
    <source>
        <dbReference type="ARBA" id="ARBA00008661"/>
    </source>
</evidence>
<keyword evidence="6 10" id="KW-0735">Signal-anchor</keyword>
<keyword evidence="7 10" id="KW-1133">Transmembrane helix</keyword>
<dbReference type="PANTHER" id="PTHR11214:SF378">
    <property type="entry name" value="BETA-1,3-GALACTOSYLTRANSFERASE 4"/>
    <property type="match status" value="1"/>
</dbReference>
<dbReference type="InterPro" id="IPR002659">
    <property type="entry name" value="Glyco_trans_31"/>
</dbReference>
<keyword evidence="8 10" id="KW-0333">Golgi apparatus</keyword>
<reference evidence="11 12" key="1">
    <citation type="submission" date="2021-04" db="EMBL/GenBank/DDBJ databases">
        <authorList>
            <person name="Bliznina A."/>
        </authorList>
    </citation>
    <scope>NUCLEOTIDE SEQUENCE [LARGE SCALE GENOMIC DNA]</scope>
</reference>
<keyword evidence="4" id="KW-0808">Transferase</keyword>
<name>A0ABN7SC79_OIKDI</name>
<dbReference type="EMBL" id="OU015569">
    <property type="protein sequence ID" value="CAG5097794.1"/>
    <property type="molecule type" value="Genomic_DNA"/>
</dbReference>
<organism evidence="11 12">
    <name type="scientific">Oikopleura dioica</name>
    <name type="common">Tunicate</name>
    <dbReference type="NCBI Taxonomy" id="34765"/>
    <lineage>
        <taxon>Eukaryota</taxon>
        <taxon>Metazoa</taxon>
        <taxon>Chordata</taxon>
        <taxon>Tunicata</taxon>
        <taxon>Appendicularia</taxon>
        <taxon>Copelata</taxon>
        <taxon>Oikopleuridae</taxon>
        <taxon>Oikopleura</taxon>
    </lineage>
</organism>
<keyword evidence="9 10" id="KW-0472">Membrane</keyword>
<evidence type="ECO:0000256" key="6">
    <source>
        <dbReference type="ARBA" id="ARBA00022968"/>
    </source>
</evidence>
<evidence type="ECO:0000256" key="10">
    <source>
        <dbReference type="RuleBase" id="RU363063"/>
    </source>
</evidence>
<evidence type="ECO:0000256" key="3">
    <source>
        <dbReference type="ARBA" id="ARBA00022676"/>
    </source>
</evidence>
<evidence type="ECO:0000256" key="9">
    <source>
        <dbReference type="ARBA" id="ARBA00023136"/>
    </source>
</evidence>
<keyword evidence="3 10" id="KW-0328">Glycosyltransferase</keyword>
<protein>
    <recommendedName>
        <fullName evidence="10">Hexosyltransferase</fullName>
        <ecNumber evidence="10">2.4.1.-</ecNumber>
    </recommendedName>
</protein>
<feature type="transmembrane region" description="Helical" evidence="10">
    <location>
        <begin position="21"/>
        <end position="39"/>
    </location>
</feature>
<keyword evidence="5 10" id="KW-0812">Transmembrane</keyword>
<dbReference type="Pfam" id="PF01762">
    <property type="entry name" value="Galactosyl_T"/>
    <property type="match status" value="1"/>
</dbReference>
<evidence type="ECO:0000256" key="4">
    <source>
        <dbReference type="ARBA" id="ARBA00022679"/>
    </source>
</evidence>
<comment type="subcellular location">
    <subcellularLocation>
        <location evidence="1 10">Golgi apparatus membrane</location>
        <topology evidence="1 10">Single-pass type II membrane protein</topology>
    </subcellularLocation>
</comment>
<evidence type="ECO:0000313" key="12">
    <source>
        <dbReference type="Proteomes" id="UP001158576"/>
    </source>
</evidence>